<dbReference type="AlphaFoldDB" id="J3KVR2"/>
<reference evidence="1" key="2">
    <citation type="submission" date="2013-04" db="UniProtKB">
        <authorList>
            <consortium name="EnsemblPlants"/>
        </authorList>
    </citation>
    <scope>IDENTIFICATION</scope>
</reference>
<accession>J3KVR2</accession>
<organism evidence="1">
    <name type="scientific">Oryza brachyantha</name>
    <name type="common">malo sina</name>
    <dbReference type="NCBI Taxonomy" id="4533"/>
    <lineage>
        <taxon>Eukaryota</taxon>
        <taxon>Viridiplantae</taxon>
        <taxon>Streptophyta</taxon>
        <taxon>Embryophyta</taxon>
        <taxon>Tracheophyta</taxon>
        <taxon>Spermatophyta</taxon>
        <taxon>Magnoliopsida</taxon>
        <taxon>Liliopsida</taxon>
        <taxon>Poales</taxon>
        <taxon>Poaceae</taxon>
        <taxon>BOP clade</taxon>
        <taxon>Oryzoideae</taxon>
        <taxon>Oryzeae</taxon>
        <taxon>Oryzinae</taxon>
        <taxon>Oryza</taxon>
    </lineage>
</organism>
<dbReference type="STRING" id="4533.J3KVR2"/>
<dbReference type="Proteomes" id="UP000006038">
    <property type="component" value="Chromosome 1"/>
</dbReference>
<dbReference type="Gramene" id="OB01G10680.1">
    <property type="protein sequence ID" value="OB01G10680.1"/>
    <property type="gene ID" value="OB01G10680"/>
</dbReference>
<dbReference type="EnsemblPlants" id="OB01G10680.1">
    <property type="protein sequence ID" value="OB01G10680.1"/>
    <property type="gene ID" value="OB01G10680"/>
</dbReference>
<sequence>MPVLMRELCLQMCHGMHPDAKSKFVTKVFRGPLRNEDCHWSMRKLDVAFQNTVNIGLQLMNTGIDQAIAKRQVNMRRANNCEVMVTEIKMPIPDMIVSIFLP</sequence>
<keyword evidence="2" id="KW-1185">Reference proteome</keyword>
<reference evidence="1" key="1">
    <citation type="journal article" date="2013" name="Nat. Commun.">
        <title>Whole-genome sequencing of Oryza brachyantha reveals mechanisms underlying Oryza genome evolution.</title>
        <authorList>
            <person name="Chen J."/>
            <person name="Huang Q."/>
            <person name="Gao D."/>
            <person name="Wang J."/>
            <person name="Lang Y."/>
            <person name="Liu T."/>
            <person name="Li B."/>
            <person name="Bai Z."/>
            <person name="Luis Goicoechea J."/>
            <person name="Liang C."/>
            <person name="Chen C."/>
            <person name="Zhang W."/>
            <person name="Sun S."/>
            <person name="Liao Y."/>
            <person name="Zhang X."/>
            <person name="Yang L."/>
            <person name="Song C."/>
            <person name="Wang M."/>
            <person name="Shi J."/>
            <person name="Liu G."/>
            <person name="Liu J."/>
            <person name="Zhou H."/>
            <person name="Zhou W."/>
            <person name="Yu Q."/>
            <person name="An N."/>
            <person name="Chen Y."/>
            <person name="Cai Q."/>
            <person name="Wang B."/>
            <person name="Liu B."/>
            <person name="Min J."/>
            <person name="Huang Y."/>
            <person name="Wu H."/>
            <person name="Li Z."/>
            <person name="Zhang Y."/>
            <person name="Yin Y."/>
            <person name="Song W."/>
            <person name="Jiang J."/>
            <person name="Jackson S.A."/>
            <person name="Wing R.A."/>
            <person name="Wang J."/>
            <person name="Chen M."/>
        </authorList>
    </citation>
    <scope>NUCLEOTIDE SEQUENCE [LARGE SCALE GENOMIC DNA]</scope>
    <source>
        <strain evidence="1">cv. IRGC 101232</strain>
    </source>
</reference>
<name>J3KVR2_ORYBR</name>
<evidence type="ECO:0000313" key="2">
    <source>
        <dbReference type="Proteomes" id="UP000006038"/>
    </source>
</evidence>
<protein>
    <submittedName>
        <fullName evidence="1">Uncharacterized protein</fullName>
    </submittedName>
</protein>
<evidence type="ECO:0000313" key="1">
    <source>
        <dbReference type="EnsemblPlants" id="OB01G10680.1"/>
    </source>
</evidence>
<proteinExistence type="predicted"/>
<dbReference type="HOGENOM" id="CLU_2281753_0_0_1"/>